<proteinExistence type="predicted"/>
<protein>
    <submittedName>
        <fullName evidence="1">Conserved domain protein</fullName>
    </submittedName>
</protein>
<dbReference type="HOGENOM" id="CLU_2863763_0_0_4"/>
<reference evidence="1 2" key="1">
    <citation type="submission" date="2011-02" db="EMBL/GenBank/DDBJ databases">
        <authorList>
            <person name="Weinstock G."/>
            <person name="Sodergren E."/>
            <person name="Clifton S."/>
            <person name="Fulton L."/>
            <person name="Fulton B."/>
            <person name="Courtney L."/>
            <person name="Fronick C."/>
            <person name="Harrison M."/>
            <person name="Strong C."/>
            <person name="Farmer C."/>
            <person name="Delahaunty K."/>
            <person name="Markovic C."/>
            <person name="Hall O."/>
            <person name="Minx P."/>
            <person name="Tomlinson C."/>
            <person name="Mitreva M."/>
            <person name="Hou S."/>
            <person name="Chen J."/>
            <person name="Wollam A."/>
            <person name="Pepin K.H."/>
            <person name="Johnson M."/>
            <person name="Bhonagiri V."/>
            <person name="Zhang X."/>
            <person name="Suruliraj S."/>
            <person name="Warren W."/>
            <person name="Chinwalla A."/>
            <person name="Mardis E.R."/>
            <person name="Wilson R.K."/>
        </authorList>
    </citation>
    <scope>NUCLEOTIDE SEQUENCE [LARGE SCALE GENOMIC DNA]</scope>
    <source>
        <strain evidence="1 2">YIT 11859</strain>
    </source>
</reference>
<evidence type="ECO:0000313" key="1">
    <source>
        <dbReference type="EMBL" id="EGG56982.1"/>
    </source>
</evidence>
<organism evidence="1 2">
    <name type="scientific">Parasutterella excrementihominis YIT 11859</name>
    <dbReference type="NCBI Taxonomy" id="762966"/>
    <lineage>
        <taxon>Bacteria</taxon>
        <taxon>Pseudomonadati</taxon>
        <taxon>Pseudomonadota</taxon>
        <taxon>Betaproteobacteria</taxon>
        <taxon>Burkholderiales</taxon>
        <taxon>Sutterellaceae</taxon>
        <taxon>Parasutterella</taxon>
    </lineage>
</organism>
<keyword evidence="2" id="KW-1185">Reference proteome</keyword>
<dbReference type="AlphaFoldDB" id="F3QHR8"/>
<evidence type="ECO:0000313" key="2">
    <source>
        <dbReference type="Proteomes" id="UP000005156"/>
    </source>
</evidence>
<dbReference type="EMBL" id="AFBP01000011">
    <property type="protein sequence ID" value="EGG56982.1"/>
    <property type="molecule type" value="Genomic_DNA"/>
</dbReference>
<comment type="caution">
    <text evidence="1">The sequence shown here is derived from an EMBL/GenBank/DDBJ whole genome shotgun (WGS) entry which is preliminary data.</text>
</comment>
<dbReference type="Proteomes" id="UP000005156">
    <property type="component" value="Unassembled WGS sequence"/>
</dbReference>
<accession>F3QHR8</accession>
<sequence length="64" mass="7716">MTAKGLFQAWKETGQRKNKFSIRPPEKLDETDKKTNKYLPEKLAEDFDMRPRLVFIFQREVQNK</sequence>
<name>F3QHR8_9BURK</name>
<gene>
    <name evidence="1" type="ORF">HMPREF9439_00465</name>
</gene>